<evidence type="ECO:0000313" key="3">
    <source>
        <dbReference type="EMBL" id="MEU2121901.1"/>
    </source>
</evidence>
<evidence type="ECO:0000313" key="4">
    <source>
        <dbReference type="Proteomes" id="UP001550535"/>
    </source>
</evidence>
<dbReference type="EMBL" id="JBEYBR010000016">
    <property type="protein sequence ID" value="MEU2121901.1"/>
    <property type="molecule type" value="Genomic_DNA"/>
</dbReference>
<sequence>MTDSQRGPGGRPAGPGGVEPDARQTDPPVDGWAVPHLPPGQGYGPAPSYPPPSTSGSRTGLIIAGVLGLVVALGLGVAIGIVVVRDSGDESPGASAAAQMEPRTYSMNAITNACDLVDPTPLTKWSPTPKGAPEHEERRPTAHDSGGLKCDVRYTSATGGEFPMNKAAMRVVAQFTNGTAPPFYDHWKHADVATPAPESASGVVTGIGEQGYWYSETRGNLVANIVYVVCVQDGNVSVRVSISLTREKGSPAVRQDELDPITRSQVRRTLEGLREK</sequence>
<evidence type="ECO:0008006" key="5">
    <source>
        <dbReference type="Google" id="ProtNLM"/>
    </source>
</evidence>
<keyword evidence="4" id="KW-1185">Reference proteome</keyword>
<organism evidence="3 4">
    <name type="scientific">Nocardia niwae</name>
    <dbReference type="NCBI Taxonomy" id="626084"/>
    <lineage>
        <taxon>Bacteria</taxon>
        <taxon>Bacillati</taxon>
        <taxon>Actinomycetota</taxon>
        <taxon>Actinomycetes</taxon>
        <taxon>Mycobacteriales</taxon>
        <taxon>Nocardiaceae</taxon>
        <taxon>Nocardia</taxon>
    </lineage>
</organism>
<protein>
    <recommendedName>
        <fullName evidence="5">DUF3558 domain-containing protein</fullName>
    </recommendedName>
</protein>
<evidence type="ECO:0000256" key="1">
    <source>
        <dbReference type="SAM" id="MobiDB-lite"/>
    </source>
</evidence>
<comment type="caution">
    <text evidence="3">The sequence shown here is derived from an EMBL/GenBank/DDBJ whole genome shotgun (WGS) entry which is preliminary data.</text>
</comment>
<keyword evidence="2" id="KW-0472">Membrane</keyword>
<feature type="region of interest" description="Disordered" evidence="1">
    <location>
        <begin position="1"/>
        <end position="55"/>
    </location>
</feature>
<feature type="transmembrane region" description="Helical" evidence="2">
    <location>
        <begin position="61"/>
        <end position="84"/>
    </location>
</feature>
<evidence type="ECO:0000256" key="2">
    <source>
        <dbReference type="SAM" id="Phobius"/>
    </source>
</evidence>
<keyword evidence="2" id="KW-1133">Transmembrane helix</keyword>
<name>A0ABV2X7T5_9NOCA</name>
<gene>
    <name evidence="3" type="ORF">ABZ507_08690</name>
</gene>
<feature type="compositionally biased region" description="Gly residues" evidence="1">
    <location>
        <begin position="7"/>
        <end position="17"/>
    </location>
</feature>
<feature type="compositionally biased region" description="Basic and acidic residues" evidence="1">
    <location>
        <begin position="132"/>
        <end position="142"/>
    </location>
</feature>
<dbReference type="RefSeq" id="WP_357990613.1">
    <property type="nucleotide sequence ID" value="NZ_JBEYBR010000016.1"/>
</dbReference>
<keyword evidence="2" id="KW-0812">Transmembrane</keyword>
<dbReference type="Proteomes" id="UP001550535">
    <property type="component" value="Unassembled WGS sequence"/>
</dbReference>
<feature type="region of interest" description="Disordered" evidence="1">
    <location>
        <begin position="118"/>
        <end position="149"/>
    </location>
</feature>
<proteinExistence type="predicted"/>
<reference evidence="3 4" key="1">
    <citation type="submission" date="2024-06" db="EMBL/GenBank/DDBJ databases">
        <title>The Natural Products Discovery Center: Release of the First 8490 Sequenced Strains for Exploring Actinobacteria Biosynthetic Diversity.</title>
        <authorList>
            <person name="Kalkreuter E."/>
            <person name="Kautsar S.A."/>
            <person name="Yang D."/>
            <person name="Bader C.D."/>
            <person name="Teijaro C.N."/>
            <person name="Fluegel L."/>
            <person name="Davis C.M."/>
            <person name="Simpson J.R."/>
            <person name="Lauterbach L."/>
            <person name="Steele A.D."/>
            <person name="Gui C."/>
            <person name="Meng S."/>
            <person name="Li G."/>
            <person name="Viehrig K."/>
            <person name="Ye F."/>
            <person name="Su P."/>
            <person name="Kiefer A.F."/>
            <person name="Nichols A."/>
            <person name="Cepeda A.J."/>
            <person name="Yan W."/>
            <person name="Fan B."/>
            <person name="Jiang Y."/>
            <person name="Adhikari A."/>
            <person name="Zheng C.-J."/>
            <person name="Schuster L."/>
            <person name="Cowan T.M."/>
            <person name="Smanski M.J."/>
            <person name="Chevrette M.G."/>
            <person name="De Carvalho L.P.S."/>
            <person name="Shen B."/>
        </authorList>
    </citation>
    <scope>NUCLEOTIDE SEQUENCE [LARGE SCALE GENOMIC DNA]</scope>
    <source>
        <strain evidence="3 4">NPDC019434</strain>
    </source>
</reference>
<accession>A0ABV2X7T5</accession>